<dbReference type="Proteomes" id="UP000887575">
    <property type="component" value="Unassembled WGS sequence"/>
</dbReference>
<sequence>MSATNRPLIDEDGISEATEEELKEFDELIKKYARDKARVSAEQRKKLLSYEREHREMEQRALEWNAYWERRKKDDRDLWRDKDFANAVDKMSRAGYKGKHGDFDVPEEEMIKLEALYMQVTLGNYDGNNSLRCVEEWKKQSGKSCVEAQRDFIKHSNWCLTRWGWNPPPGWR</sequence>
<feature type="coiled-coil region" evidence="1">
    <location>
        <begin position="15"/>
        <end position="60"/>
    </location>
</feature>
<proteinExistence type="predicted"/>
<dbReference type="SUPFAM" id="SSF47027">
    <property type="entry name" value="Acyl-CoA binding protein"/>
    <property type="match status" value="1"/>
</dbReference>
<dbReference type="WBParaSite" id="MBELARI_LOCUS10727">
    <property type="protein sequence ID" value="MBELARI_LOCUS10727"/>
    <property type="gene ID" value="MBELARI_LOCUS10727"/>
</dbReference>
<dbReference type="AlphaFoldDB" id="A0AAF3E9X9"/>
<accession>A0AAF3E9X9</accession>
<keyword evidence="1" id="KW-0175">Coiled coil</keyword>
<reference evidence="3" key="1">
    <citation type="submission" date="2024-02" db="UniProtKB">
        <authorList>
            <consortium name="WormBaseParasite"/>
        </authorList>
    </citation>
    <scope>IDENTIFICATION</scope>
</reference>
<evidence type="ECO:0000256" key="1">
    <source>
        <dbReference type="SAM" id="Coils"/>
    </source>
</evidence>
<evidence type="ECO:0000313" key="3">
    <source>
        <dbReference type="WBParaSite" id="MBELARI_LOCUS10727"/>
    </source>
</evidence>
<name>A0AAF3E9X9_9BILA</name>
<evidence type="ECO:0000313" key="2">
    <source>
        <dbReference type="Proteomes" id="UP000887575"/>
    </source>
</evidence>
<keyword evidence="2" id="KW-1185">Reference proteome</keyword>
<dbReference type="InterPro" id="IPR035984">
    <property type="entry name" value="Acyl-CoA-binding_sf"/>
</dbReference>
<dbReference type="InterPro" id="IPR014352">
    <property type="entry name" value="FERM/acyl-CoA-bd_prot_sf"/>
</dbReference>
<dbReference type="Gene3D" id="1.20.80.10">
    <property type="match status" value="1"/>
</dbReference>
<organism evidence="2 3">
    <name type="scientific">Mesorhabditis belari</name>
    <dbReference type="NCBI Taxonomy" id="2138241"/>
    <lineage>
        <taxon>Eukaryota</taxon>
        <taxon>Metazoa</taxon>
        <taxon>Ecdysozoa</taxon>
        <taxon>Nematoda</taxon>
        <taxon>Chromadorea</taxon>
        <taxon>Rhabditida</taxon>
        <taxon>Rhabditina</taxon>
        <taxon>Rhabditomorpha</taxon>
        <taxon>Rhabditoidea</taxon>
        <taxon>Rhabditidae</taxon>
        <taxon>Mesorhabditinae</taxon>
        <taxon>Mesorhabditis</taxon>
    </lineage>
</organism>
<dbReference type="GO" id="GO:0000062">
    <property type="term" value="F:fatty-acyl-CoA binding"/>
    <property type="evidence" value="ECO:0007669"/>
    <property type="project" value="InterPro"/>
</dbReference>
<protein>
    <submittedName>
        <fullName evidence="3">ACB domain-containing protein</fullName>
    </submittedName>
</protein>